<evidence type="ECO:0000313" key="2">
    <source>
        <dbReference type="Proteomes" id="UP001057134"/>
    </source>
</evidence>
<evidence type="ECO:0000313" key="1">
    <source>
        <dbReference type="EMBL" id="UQZ83870.1"/>
    </source>
</evidence>
<sequence>MENGNEQDLVIAGSGSSGGGRFRQVRIDGYGKLLSDIDCVEFGTNGKSEVRGSLQAEKASINGSIRIHGAVRISDTLEVNGETKIDGDAGFRQLKGKGSTTVGGSLNGEIVDVEGGINVEGDCEAETVIVQGGFRIGGLLSGGIIDVTMYWPCQAEEIGGEKIMVRRSGLKSFLNPFLPKFASKQLKADTIEGDEIYLEHTVAQTVRGNRITIGPGCVIQRVEYKHSMDRDKGAQINEIKQL</sequence>
<gene>
    <name evidence="1" type="ORF">SK3146_03077</name>
</gene>
<proteinExistence type="predicted"/>
<reference evidence="1" key="1">
    <citation type="submission" date="2018-02" db="EMBL/GenBank/DDBJ databases">
        <authorList>
            <person name="Kim S.-K."/>
            <person name="Jung H.-I."/>
            <person name="Lee S.-W."/>
        </authorList>
    </citation>
    <scope>NUCLEOTIDE SEQUENCE</scope>
    <source>
        <strain evidence="1">SK3146</strain>
    </source>
</reference>
<keyword evidence="2" id="KW-1185">Reference proteome</keyword>
<name>A0ABY4RPE1_9BACL</name>
<dbReference type="RefSeq" id="WP_249865844.1">
    <property type="nucleotide sequence ID" value="NZ_CP027059.1"/>
</dbReference>
<accession>A0ABY4RPE1</accession>
<evidence type="ECO:0008006" key="3">
    <source>
        <dbReference type="Google" id="ProtNLM"/>
    </source>
</evidence>
<dbReference type="Proteomes" id="UP001057134">
    <property type="component" value="Chromosome"/>
</dbReference>
<protein>
    <recommendedName>
        <fullName evidence="3">Polymer-forming cytoskeletal protein</fullName>
    </recommendedName>
</protein>
<organism evidence="1 2">
    <name type="scientific">Paenibacillus konkukensis</name>
    <dbReference type="NCBI Taxonomy" id="2020716"/>
    <lineage>
        <taxon>Bacteria</taxon>
        <taxon>Bacillati</taxon>
        <taxon>Bacillota</taxon>
        <taxon>Bacilli</taxon>
        <taxon>Bacillales</taxon>
        <taxon>Paenibacillaceae</taxon>
        <taxon>Paenibacillus</taxon>
    </lineage>
</organism>
<dbReference type="EMBL" id="CP027059">
    <property type="protein sequence ID" value="UQZ83870.1"/>
    <property type="molecule type" value="Genomic_DNA"/>
</dbReference>
<reference evidence="1" key="2">
    <citation type="journal article" date="2021" name="J Anim Sci Technol">
        <title>Complete genome sequence of Paenibacillus konkukensis sp. nov. SK3146 as a potential probiotic strain.</title>
        <authorList>
            <person name="Jung H.I."/>
            <person name="Park S."/>
            <person name="Niu K.M."/>
            <person name="Lee S.W."/>
            <person name="Kothari D."/>
            <person name="Yi K.J."/>
            <person name="Kim S.K."/>
        </authorList>
    </citation>
    <scope>NUCLEOTIDE SEQUENCE</scope>
    <source>
        <strain evidence="1">SK3146</strain>
    </source>
</reference>